<keyword evidence="7" id="KW-0808">Transferase</keyword>
<organism evidence="15 16">
    <name type="scientific">Geranomyces variabilis</name>
    <dbReference type="NCBI Taxonomy" id="109894"/>
    <lineage>
        <taxon>Eukaryota</taxon>
        <taxon>Fungi</taxon>
        <taxon>Fungi incertae sedis</taxon>
        <taxon>Chytridiomycota</taxon>
        <taxon>Chytridiomycota incertae sedis</taxon>
        <taxon>Chytridiomycetes</taxon>
        <taxon>Spizellomycetales</taxon>
        <taxon>Powellomycetaceae</taxon>
        <taxon>Geranomyces</taxon>
    </lineage>
</organism>
<feature type="transmembrane region" description="Helical" evidence="14">
    <location>
        <begin position="352"/>
        <end position="369"/>
    </location>
</feature>
<evidence type="ECO:0000256" key="8">
    <source>
        <dbReference type="ARBA" id="ARBA00022692"/>
    </source>
</evidence>
<feature type="transmembrane region" description="Helical" evidence="14">
    <location>
        <begin position="418"/>
        <end position="440"/>
    </location>
</feature>
<dbReference type="Pfam" id="PF04922">
    <property type="entry name" value="DIE2_ALG10"/>
    <property type="match status" value="1"/>
</dbReference>
<protein>
    <recommendedName>
        <fullName evidence="5 14">Dol-P-Glc:Glc(2)Man(9)GlcNAc(2)-PP-Dol alpha-1,2-glucosyltransferase</fullName>
        <ecNumber evidence="4 14">2.4.1.256</ecNumber>
    </recommendedName>
</protein>
<evidence type="ECO:0000256" key="3">
    <source>
        <dbReference type="ARBA" id="ARBA00010600"/>
    </source>
</evidence>
<keyword evidence="8 14" id="KW-0812">Transmembrane</keyword>
<evidence type="ECO:0000256" key="10">
    <source>
        <dbReference type="ARBA" id="ARBA00022989"/>
    </source>
</evidence>
<proteinExistence type="inferred from homology"/>
<feature type="transmembrane region" description="Helical" evidence="14">
    <location>
        <begin position="378"/>
        <end position="398"/>
    </location>
</feature>
<comment type="pathway">
    <text evidence="2">Protein modification; protein glycosylation.</text>
</comment>
<gene>
    <name evidence="15" type="primary">ALG10</name>
    <name evidence="15" type="ORF">HDU87_005859</name>
</gene>
<keyword evidence="11 14" id="KW-0472">Membrane</keyword>
<evidence type="ECO:0000256" key="13">
    <source>
        <dbReference type="ARBA" id="ARBA00048064"/>
    </source>
</evidence>
<comment type="catalytic activity">
    <reaction evidence="13">
        <text>an alpha-D-Glc-(1-&gt;3)-alpha-D-Glc-(1-&gt;3)-alpha-D-Man-(1-&gt;2)-alpha-D-Man-(1-&gt;2)-alpha-D-Man-(1-&gt;3)-[alpha-D-Man-(1-&gt;2)-alpha-D-Man-(1-&gt;3)-[alpha-D-Man-(1-&gt;2)-alpha-D-Man-(1-&gt;6)]-alpha-D-Man-(1-&gt;6)]-beta-D-Man-(1-&gt;4)-beta-D-GlcNAc-(1-&gt;4)-alpha-D-GlcNAc-diphospho-di-trans,poly-cis-dolichol + a di-trans,poly-cis-dolichyl beta-D-glucosyl phosphate = a alpha-D-Glc-(1-&gt;2)-alpha-D-Glc-(1-&gt;3)-alpha-D-Glc-(1-&gt;3)-alpha-D-Man-(1-&gt;2)-alpha-D-Man-(1-&gt;2)-alpha-D-Man-(1-&gt;3)-[alpha-D-Man-(1-&gt;2)-alpha-D-Man-(1-&gt;3)-[alpha-D-Man-(1-&gt;2)-alpha-D-Man-(1-&gt;6)]-alpha-D-Man-(1-&gt;6)]-beta-D-Man-(1-&gt;4)-beta-D-GlcNAc-(1-&gt;4)-alpha-D-GlcNAc-diphospho-di-trans,poly-cis-dolichol + a di-trans,poly-cis-dolichyl phosphate + H(+)</text>
        <dbReference type="Rhea" id="RHEA:29543"/>
        <dbReference type="Rhea" id="RHEA-COMP:19498"/>
        <dbReference type="Rhea" id="RHEA-COMP:19502"/>
        <dbReference type="Rhea" id="RHEA-COMP:19512"/>
        <dbReference type="Rhea" id="RHEA-COMP:19522"/>
        <dbReference type="ChEBI" id="CHEBI:15378"/>
        <dbReference type="ChEBI" id="CHEBI:57525"/>
        <dbReference type="ChEBI" id="CHEBI:57683"/>
        <dbReference type="ChEBI" id="CHEBI:132522"/>
        <dbReference type="ChEBI" id="CHEBI:132523"/>
        <dbReference type="EC" id="2.4.1.256"/>
    </reaction>
    <physiologicalReaction direction="left-to-right" evidence="13">
        <dbReference type="Rhea" id="RHEA:29544"/>
    </physiologicalReaction>
</comment>
<accession>A0AAD5TII5</accession>
<comment type="subcellular location">
    <subcellularLocation>
        <location evidence="1">Endoplasmic reticulum membrane</location>
        <topology evidence="1">Multi-pass membrane protein</topology>
    </subcellularLocation>
</comment>
<keyword evidence="6 14" id="KW-0328">Glycosyltransferase</keyword>
<feature type="transmembrane region" description="Helical" evidence="14">
    <location>
        <begin position="302"/>
        <end position="322"/>
    </location>
</feature>
<reference evidence="15" key="1">
    <citation type="submission" date="2020-05" db="EMBL/GenBank/DDBJ databases">
        <title>Phylogenomic resolution of chytrid fungi.</title>
        <authorList>
            <person name="Stajich J.E."/>
            <person name="Amses K."/>
            <person name="Simmons R."/>
            <person name="Seto K."/>
            <person name="Myers J."/>
            <person name="Bonds A."/>
            <person name="Quandt C.A."/>
            <person name="Barry K."/>
            <person name="Liu P."/>
            <person name="Grigoriev I."/>
            <person name="Longcore J.E."/>
            <person name="James T.Y."/>
        </authorList>
    </citation>
    <scope>NUCLEOTIDE SEQUENCE</scope>
    <source>
        <strain evidence="15">JEL0379</strain>
    </source>
</reference>
<evidence type="ECO:0000313" key="15">
    <source>
        <dbReference type="EMBL" id="KAJ3175716.1"/>
    </source>
</evidence>
<dbReference type="PANTHER" id="PTHR12989">
    <property type="entry name" value="ALPHA-1,2-GLUCOSYLTRANSFERASE ALG10"/>
    <property type="match status" value="1"/>
</dbReference>
<feature type="transmembrane region" description="Helical" evidence="14">
    <location>
        <begin position="268"/>
        <end position="290"/>
    </location>
</feature>
<keyword evidence="10 14" id="KW-1133">Transmembrane helix</keyword>
<dbReference type="EMBL" id="JADGJQ010000049">
    <property type="protein sequence ID" value="KAJ3175716.1"/>
    <property type="molecule type" value="Genomic_DNA"/>
</dbReference>
<sequence length="459" mass="51165">MGLPKPSTALLFLGCGSVLMGGSYFLSDYVGAKAPEPYMDEIFHIRQAQHYCRGEYIVWDQKITTPPGLYATSVALTRLFGLPCTASILRLHNLAFLAGTFAVLVAVHRTLHPHEGSTKTSILNAFTLSLLPISWFFHMLYYTDPGSTFLVLLAYLATLKGWHKSSAATNVAWVLFMAGVAAMRVLSENQPPSRTFSRVTFSDLEGWGGFAAHVTSIVITATQRFGTLVLALWPYMSVALLFAGFVEWNGGIVLGDRSNHIATIHIPQLYYFASSLIGFSALSSDIPGAISAALQRFRSFRSGCIFVVTTAALALLMCWSIHKFTIEHPFLLADNRHYSFYVWKNIYRRHQLVRYAAVIGYLSAIWVLGRKLASAQPVLLVLLFVVATAATLVPTPLLDFRYYVLPFLLFRLHVRSPSTGVLLVEAIAYAAVNLATVWLFGERPFRWASEPDAWQRFMW</sequence>
<evidence type="ECO:0000256" key="11">
    <source>
        <dbReference type="ARBA" id="ARBA00023136"/>
    </source>
</evidence>
<feature type="transmembrane region" description="Helical" evidence="14">
    <location>
        <begin position="225"/>
        <end position="248"/>
    </location>
</feature>
<dbReference type="Proteomes" id="UP001212152">
    <property type="component" value="Unassembled WGS sequence"/>
</dbReference>
<feature type="transmembrane region" description="Helical" evidence="14">
    <location>
        <begin position="162"/>
        <end position="186"/>
    </location>
</feature>
<dbReference type="GO" id="GO:0005789">
    <property type="term" value="C:endoplasmic reticulum membrane"/>
    <property type="evidence" value="ECO:0007669"/>
    <property type="project" value="UniProtKB-SubCell"/>
</dbReference>
<evidence type="ECO:0000256" key="5">
    <source>
        <dbReference type="ARBA" id="ARBA00018512"/>
    </source>
</evidence>
<feature type="transmembrane region" description="Helical" evidence="14">
    <location>
        <begin position="123"/>
        <end position="142"/>
    </location>
</feature>
<comment type="function">
    <text evidence="12">Dol-P-Glc:Glc(2)Man(9)GlcNAc(2)-PP-Dol alpha-1,2-glucosyltransferase that operates in the biosynthetic pathway of dolichol-linked oligosaccharides, the glycan precursors employed in protein asparagine (N)-glycosylation. The assembly of dolichol-linked oligosaccharides begins on the cytosolic side of the endoplasmic reticulum membrane and finishes in its lumen. The sequential addition of sugars to dolichol pyrophosphate produces dolichol-linked oligosaccharides containing fourteen sugars, including two GlcNAcs, nine mannoses and three glucoses. Once assembled, the oligosaccharide is transferred from the lipid to nascent proteins by oligosaccharyltransferases. In the lumen of the endoplasmic reticulum, adds the third and last glucose residue from dolichyl phosphate glucose (Dol-P-Glc) onto the lipid-linked oligosaccharide intermediate Glc(2)Man(9)GlcNAc(2)-PP-Dol to produce Glc(3)Man(9)GlcNAc(2)-PP-Dol.</text>
</comment>
<comment type="caution">
    <text evidence="14">Lacks conserved residue(s) required for the propagation of feature annotation.</text>
</comment>
<evidence type="ECO:0000256" key="9">
    <source>
        <dbReference type="ARBA" id="ARBA00022824"/>
    </source>
</evidence>
<keyword evidence="9" id="KW-0256">Endoplasmic reticulum</keyword>
<evidence type="ECO:0000256" key="7">
    <source>
        <dbReference type="ARBA" id="ARBA00022679"/>
    </source>
</evidence>
<comment type="similarity">
    <text evidence="3 14">Belongs to the ALG10 glucosyltransferase family.</text>
</comment>
<evidence type="ECO:0000256" key="12">
    <source>
        <dbReference type="ARBA" id="ARBA00044727"/>
    </source>
</evidence>
<evidence type="ECO:0000313" key="16">
    <source>
        <dbReference type="Proteomes" id="UP001212152"/>
    </source>
</evidence>
<dbReference type="GO" id="GO:0106073">
    <property type="term" value="F:dolichyl pyrophosphate Glc2Man9GlcNAc2 alpha-1,2-glucosyltransferase activity"/>
    <property type="evidence" value="ECO:0007669"/>
    <property type="project" value="UniProtKB-UniRule"/>
</dbReference>
<name>A0AAD5TII5_9FUNG</name>
<dbReference type="AlphaFoldDB" id="A0AAD5TII5"/>
<evidence type="ECO:0000256" key="6">
    <source>
        <dbReference type="ARBA" id="ARBA00022676"/>
    </source>
</evidence>
<dbReference type="InterPro" id="IPR016900">
    <property type="entry name" value="Alg10"/>
</dbReference>
<keyword evidence="16" id="KW-1185">Reference proteome</keyword>
<dbReference type="EC" id="2.4.1.256" evidence="4 14"/>
<evidence type="ECO:0000256" key="14">
    <source>
        <dbReference type="PIRNR" id="PIRNR028810"/>
    </source>
</evidence>
<dbReference type="GO" id="GO:0006488">
    <property type="term" value="P:dolichol-linked oligosaccharide biosynthetic process"/>
    <property type="evidence" value="ECO:0007669"/>
    <property type="project" value="UniProtKB-UniRule"/>
</dbReference>
<evidence type="ECO:0000256" key="2">
    <source>
        <dbReference type="ARBA" id="ARBA00004922"/>
    </source>
</evidence>
<dbReference type="PANTHER" id="PTHR12989:SF10">
    <property type="entry name" value="DOL-P-GLC:GLC(2)MAN(9)GLCNAC(2)-PP-DOL ALPHA-1,2-GLUCOSYLTRANSFERASE-RELATED"/>
    <property type="match status" value="1"/>
</dbReference>
<dbReference type="PIRSF" id="PIRSF028810">
    <property type="entry name" value="Alpha1_2_glucosyltferase_Alg10"/>
    <property type="match status" value="1"/>
</dbReference>
<evidence type="ECO:0000256" key="1">
    <source>
        <dbReference type="ARBA" id="ARBA00004477"/>
    </source>
</evidence>
<feature type="transmembrane region" description="Helical" evidence="14">
    <location>
        <begin position="91"/>
        <end position="111"/>
    </location>
</feature>
<comment type="caution">
    <text evidence="15">The sequence shown here is derived from an EMBL/GenBank/DDBJ whole genome shotgun (WGS) entry which is preliminary data.</text>
</comment>
<evidence type="ECO:0000256" key="4">
    <source>
        <dbReference type="ARBA" id="ARBA00011967"/>
    </source>
</evidence>